<dbReference type="AlphaFoldDB" id="A0A5B0RVS9"/>
<dbReference type="Proteomes" id="UP000325313">
    <property type="component" value="Unassembled WGS sequence"/>
</dbReference>
<sequence>MPKSNAINTPIPTPTALQKDPTNGGTDLSRTQEGIAEEKKKRKTTSNIWLHFNKIVRGNNVDAVCK</sequence>
<comment type="caution">
    <text evidence="2">The sequence shown here is derived from an EMBL/GenBank/DDBJ whole genome shotgun (WGS) entry which is preliminary data.</text>
</comment>
<evidence type="ECO:0000313" key="2">
    <source>
        <dbReference type="EMBL" id="KAA1129538.1"/>
    </source>
</evidence>
<evidence type="ECO:0000313" key="3">
    <source>
        <dbReference type="Proteomes" id="UP000325313"/>
    </source>
</evidence>
<organism evidence="2 3">
    <name type="scientific">Puccinia graminis f. sp. tritici</name>
    <dbReference type="NCBI Taxonomy" id="56615"/>
    <lineage>
        <taxon>Eukaryota</taxon>
        <taxon>Fungi</taxon>
        <taxon>Dikarya</taxon>
        <taxon>Basidiomycota</taxon>
        <taxon>Pucciniomycotina</taxon>
        <taxon>Pucciniomycetes</taxon>
        <taxon>Pucciniales</taxon>
        <taxon>Pucciniaceae</taxon>
        <taxon>Puccinia</taxon>
    </lineage>
</organism>
<name>A0A5B0RVS9_PUCGR</name>
<feature type="compositionally biased region" description="Polar residues" evidence="1">
    <location>
        <begin position="20"/>
        <end position="32"/>
    </location>
</feature>
<evidence type="ECO:0000256" key="1">
    <source>
        <dbReference type="SAM" id="MobiDB-lite"/>
    </source>
</evidence>
<gene>
    <name evidence="2" type="ORF">PGTUg99_027086</name>
</gene>
<dbReference type="EMBL" id="VDEP01000136">
    <property type="protein sequence ID" value="KAA1129538.1"/>
    <property type="molecule type" value="Genomic_DNA"/>
</dbReference>
<feature type="region of interest" description="Disordered" evidence="1">
    <location>
        <begin position="1"/>
        <end position="43"/>
    </location>
</feature>
<protein>
    <submittedName>
        <fullName evidence="2">Uncharacterized protein</fullName>
    </submittedName>
</protein>
<reference evidence="2 3" key="1">
    <citation type="submission" date="2019-05" db="EMBL/GenBank/DDBJ databases">
        <title>Emergence of the Ug99 lineage of the wheat stem rust pathogen through somatic hybridization.</title>
        <authorList>
            <person name="Li F."/>
            <person name="Upadhyaya N.M."/>
            <person name="Sperschneider J."/>
            <person name="Matny O."/>
            <person name="Nguyen-Phuc H."/>
            <person name="Mago R."/>
            <person name="Raley C."/>
            <person name="Miller M.E."/>
            <person name="Silverstein K.A.T."/>
            <person name="Henningsen E."/>
            <person name="Hirsch C.D."/>
            <person name="Visser B."/>
            <person name="Pretorius Z.A."/>
            <person name="Steffenson B.J."/>
            <person name="Schwessinger B."/>
            <person name="Dodds P.N."/>
            <person name="Figueroa M."/>
        </authorList>
    </citation>
    <scope>NUCLEOTIDE SEQUENCE [LARGE SCALE GENOMIC DNA]</scope>
    <source>
        <strain evidence="2 3">Ug99</strain>
    </source>
</reference>
<feature type="compositionally biased region" description="Polar residues" evidence="1">
    <location>
        <begin position="1"/>
        <end position="10"/>
    </location>
</feature>
<proteinExistence type="predicted"/>
<accession>A0A5B0RVS9</accession>